<evidence type="ECO:0000256" key="1">
    <source>
        <dbReference type="ARBA" id="ARBA00009275"/>
    </source>
</evidence>
<dbReference type="EMBL" id="FOBI01000001">
    <property type="protein sequence ID" value="SEK33279.1"/>
    <property type="molecule type" value="Genomic_DNA"/>
</dbReference>
<sequence length="268" mass="30103">MKTPLRYSDSHCHLDFDAFAQNRPSILAQCQQANIHRLIIPTIGPSNWQSVIELVKTYHKKPISLHPCLGIHPWFLDDTSVDSLCQLEQLVKQHIGELVAIGEAGIDGVVAKEKNNLSQQIQVFEQQLNLAKTYHLPIIVHHRRSHQQLVPLLRQYKLLQGGIIHAFSGSYQQACQYLDLGFKLGIGGTISYPRAQKTINAIKRLPLDCFVIETDAPAMPLHGFQGQNNSPLQLVNVFQHLANIRQESPQALADALEQNLQSVLKKLV</sequence>
<dbReference type="Gene3D" id="3.20.20.140">
    <property type="entry name" value="Metal-dependent hydrolases"/>
    <property type="match status" value="1"/>
</dbReference>
<keyword evidence="3" id="KW-0378">Hydrolase</keyword>
<dbReference type="STRING" id="641665.GCA_002104455_00609"/>
<dbReference type="CDD" id="cd01310">
    <property type="entry name" value="TatD_DNAse"/>
    <property type="match status" value="1"/>
</dbReference>
<organism evidence="5 6">
    <name type="scientific">Colwellia chukchiensis</name>
    <dbReference type="NCBI Taxonomy" id="641665"/>
    <lineage>
        <taxon>Bacteria</taxon>
        <taxon>Pseudomonadati</taxon>
        <taxon>Pseudomonadota</taxon>
        <taxon>Gammaproteobacteria</taxon>
        <taxon>Alteromonadales</taxon>
        <taxon>Colwelliaceae</taxon>
        <taxon>Colwellia</taxon>
    </lineage>
</organism>
<feature type="binding site" evidence="4">
    <location>
        <position position="103"/>
    </location>
    <ligand>
        <name>a divalent metal cation</name>
        <dbReference type="ChEBI" id="CHEBI:60240"/>
        <label>1</label>
    </ligand>
</feature>
<evidence type="ECO:0000313" key="5">
    <source>
        <dbReference type="EMBL" id="SEK33279.1"/>
    </source>
</evidence>
<evidence type="ECO:0000256" key="3">
    <source>
        <dbReference type="ARBA" id="ARBA00022801"/>
    </source>
</evidence>
<feature type="binding site" evidence="4">
    <location>
        <position position="11"/>
    </location>
    <ligand>
        <name>a divalent metal cation</name>
        <dbReference type="ChEBI" id="CHEBI:60240"/>
        <label>1</label>
    </ligand>
</feature>
<evidence type="ECO:0000256" key="2">
    <source>
        <dbReference type="ARBA" id="ARBA00022723"/>
    </source>
</evidence>
<dbReference type="GO" id="GO:0016788">
    <property type="term" value="F:hydrolase activity, acting on ester bonds"/>
    <property type="evidence" value="ECO:0007669"/>
    <property type="project" value="InterPro"/>
</dbReference>
<dbReference type="InterPro" id="IPR001130">
    <property type="entry name" value="TatD-like"/>
</dbReference>
<dbReference type="InterPro" id="IPR032466">
    <property type="entry name" value="Metal_Hydrolase"/>
</dbReference>
<dbReference type="Pfam" id="PF01026">
    <property type="entry name" value="TatD_DNase"/>
    <property type="match status" value="1"/>
</dbReference>
<comment type="similarity">
    <text evidence="1">Belongs to the metallo-dependent hydrolases superfamily. TatD-type hydrolase family.</text>
</comment>
<accession>A0A1H7G561</accession>
<keyword evidence="2 4" id="KW-0479">Metal-binding</keyword>
<name>A0A1H7G561_9GAMM</name>
<evidence type="ECO:0000313" key="6">
    <source>
        <dbReference type="Proteomes" id="UP000199297"/>
    </source>
</evidence>
<gene>
    <name evidence="5" type="ORF">SAMN05216262_10194</name>
</gene>
<feature type="binding site" evidence="4">
    <location>
        <position position="13"/>
    </location>
    <ligand>
        <name>a divalent metal cation</name>
        <dbReference type="ChEBI" id="CHEBI:60240"/>
        <label>1</label>
    </ligand>
</feature>
<dbReference type="GO" id="GO:0046872">
    <property type="term" value="F:metal ion binding"/>
    <property type="evidence" value="ECO:0007669"/>
    <property type="project" value="UniProtKB-KW"/>
</dbReference>
<reference evidence="6" key="1">
    <citation type="submission" date="2016-10" db="EMBL/GenBank/DDBJ databases">
        <authorList>
            <person name="Varghese N."/>
            <person name="Submissions S."/>
        </authorList>
    </citation>
    <scope>NUCLEOTIDE SEQUENCE [LARGE SCALE GENOMIC DNA]</scope>
    <source>
        <strain evidence="6">CGMCC 1.9127</strain>
    </source>
</reference>
<proteinExistence type="inferred from homology"/>
<feature type="binding site" evidence="4">
    <location>
        <position position="141"/>
    </location>
    <ligand>
        <name>a divalent metal cation</name>
        <dbReference type="ChEBI" id="CHEBI:60240"/>
        <label>2</label>
    </ligand>
</feature>
<dbReference type="PIRSF" id="PIRSF005902">
    <property type="entry name" value="DNase_TatD"/>
    <property type="match status" value="1"/>
</dbReference>
<dbReference type="RefSeq" id="WP_233143784.1">
    <property type="nucleotide sequence ID" value="NZ_FOBI01000001.1"/>
</dbReference>
<feature type="binding site" evidence="4">
    <location>
        <position position="165"/>
    </location>
    <ligand>
        <name>a divalent metal cation</name>
        <dbReference type="ChEBI" id="CHEBI:60240"/>
        <label>2</label>
    </ligand>
</feature>
<evidence type="ECO:0000256" key="4">
    <source>
        <dbReference type="PIRSR" id="PIRSR005902-1"/>
    </source>
</evidence>
<dbReference type="Proteomes" id="UP000199297">
    <property type="component" value="Unassembled WGS sequence"/>
</dbReference>
<dbReference type="AlphaFoldDB" id="A0A1H7G561"/>
<dbReference type="GO" id="GO:0005829">
    <property type="term" value="C:cytosol"/>
    <property type="evidence" value="ECO:0007669"/>
    <property type="project" value="TreeGrafter"/>
</dbReference>
<protein>
    <submittedName>
        <fullName evidence="5">TatD DNase family protein</fullName>
    </submittedName>
</protein>
<dbReference type="PANTHER" id="PTHR46124">
    <property type="entry name" value="D-AMINOACYL-TRNA DEACYLASE"/>
    <property type="match status" value="1"/>
</dbReference>
<dbReference type="FunFam" id="3.20.20.140:FF:000005">
    <property type="entry name" value="TatD family hydrolase"/>
    <property type="match status" value="1"/>
</dbReference>
<dbReference type="SUPFAM" id="SSF51556">
    <property type="entry name" value="Metallo-dependent hydrolases"/>
    <property type="match status" value="1"/>
</dbReference>
<feature type="binding site" evidence="4">
    <location>
        <position position="215"/>
    </location>
    <ligand>
        <name>a divalent metal cation</name>
        <dbReference type="ChEBI" id="CHEBI:60240"/>
        <label>1</label>
    </ligand>
</feature>
<dbReference type="PANTHER" id="PTHR46124:SF3">
    <property type="entry name" value="HYDROLASE"/>
    <property type="match status" value="1"/>
</dbReference>
<keyword evidence="6" id="KW-1185">Reference proteome</keyword>